<evidence type="ECO:0000313" key="1">
    <source>
        <dbReference type="EMBL" id="EAT79976.1"/>
    </source>
</evidence>
<dbReference type="HOGENOM" id="CLU_1723030_0_0_1"/>
<dbReference type="RefSeq" id="XP_001802899.1">
    <property type="nucleotide sequence ID" value="XM_001802847.1"/>
</dbReference>
<dbReference type="AlphaFoldDB" id="Q0U6D6"/>
<reference evidence="2" key="1">
    <citation type="journal article" date="2007" name="Plant Cell">
        <title>Dothideomycete-plant interactions illuminated by genome sequencing and EST analysis of the wheat pathogen Stagonospora nodorum.</title>
        <authorList>
            <person name="Hane J.K."/>
            <person name="Lowe R.G."/>
            <person name="Solomon P.S."/>
            <person name="Tan K.C."/>
            <person name="Schoch C.L."/>
            <person name="Spatafora J.W."/>
            <person name="Crous P.W."/>
            <person name="Kodira C."/>
            <person name="Birren B.W."/>
            <person name="Galagan J.E."/>
            <person name="Torriani S.F."/>
            <person name="McDonald B.A."/>
            <person name="Oliver R.P."/>
        </authorList>
    </citation>
    <scope>NUCLEOTIDE SEQUENCE [LARGE SCALE GENOMIC DNA]</scope>
    <source>
        <strain evidence="2">SN15 / ATCC MYA-4574 / FGSC 10173</strain>
    </source>
</reference>
<dbReference type="GeneID" id="5979810"/>
<protein>
    <submittedName>
        <fullName evidence="1">Uncharacterized protein</fullName>
    </submittedName>
</protein>
<dbReference type="InParanoid" id="Q0U6D6"/>
<proteinExistence type="predicted"/>
<name>Q0U6D6_PHANO</name>
<accession>Q0U6D6</accession>
<dbReference type="EMBL" id="CH445347">
    <property type="protein sequence ID" value="EAT79976.1"/>
    <property type="molecule type" value="Genomic_DNA"/>
</dbReference>
<dbReference type="KEGG" id="pno:SNOG_12678"/>
<organism evidence="1 2">
    <name type="scientific">Phaeosphaeria nodorum (strain SN15 / ATCC MYA-4574 / FGSC 10173)</name>
    <name type="common">Glume blotch fungus</name>
    <name type="synonym">Parastagonospora nodorum</name>
    <dbReference type="NCBI Taxonomy" id="321614"/>
    <lineage>
        <taxon>Eukaryota</taxon>
        <taxon>Fungi</taxon>
        <taxon>Dikarya</taxon>
        <taxon>Ascomycota</taxon>
        <taxon>Pezizomycotina</taxon>
        <taxon>Dothideomycetes</taxon>
        <taxon>Pleosporomycetidae</taxon>
        <taxon>Pleosporales</taxon>
        <taxon>Pleosporineae</taxon>
        <taxon>Phaeosphaeriaceae</taxon>
        <taxon>Parastagonospora</taxon>
    </lineage>
</organism>
<gene>
    <name evidence="1" type="ORF">SNOG_12678</name>
</gene>
<sequence length="152" mass="16800">MVPPTPTLGQPVENQEKTTTAATISDDLQSARQYRQTQEYPSPSDLLARKNKTRQIVPGRWECSITQYPAAGGRNGHPWDNPPALLPRQYVNGETQGSDLSVCRILYADGLNDLTTLLCNNRNNVNVSLSLCQSSAASLILTRQSRKAIFQE</sequence>
<dbReference type="Proteomes" id="UP000001055">
    <property type="component" value="Unassembled WGS sequence"/>
</dbReference>
<evidence type="ECO:0000313" key="2">
    <source>
        <dbReference type="Proteomes" id="UP000001055"/>
    </source>
</evidence>